<organism evidence="1 2">
    <name type="scientific">Dendronalium phyllosphericum CENA369</name>
    <dbReference type="NCBI Taxonomy" id="1725256"/>
    <lineage>
        <taxon>Bacteria</taxon>
        <taxon>Bacillati</taxon>
        <taxon>Cyanobacteriota</taxon>
        <taxon>Cyanophyceae</taxon>
        <taxon>Nostocales</taxon>
        <taxon>Nostocaceae</taxon>
        <taxon>Dendronalium</taxon>
        <taxon>Dendronalium phyllosphericum</taxon>
    </lineage>
</organism>
<name>A0A8J7LLR8_9NOST</name>
<dbReference type="Pfam" id="PF10049">
    <property type="entry name" value="DUF2283"/>
    <property type="match status" value="1"/>
</dbReference>
<comment type="caution">
    <text evidence="1">The sequence shown here is derived from an EMBL/GenBank/DDBJ whole genome shotgun (WGS) entry which is preliminary data.</text>
</comment>
<dbReference type="InterPro" id="IPR019270">
    <property type="entry name" value="DUF2283"/>
</dbReference>
<accession>A0A8J7LLR8</accession>
<reference evidence="1 2" key="1">
    <citation type="journal article" date="2021" name="Int. J. Syst. Evol. Microbiol.">
        <title>Amazonocrinis nigriterrae gen. nov., sp. nov., Atlanticothrix silvestris gen. nov., sp. nov. and Dendronalium phyllosphericum gen. nov., sp. nov., nostocacean cyanobacteria from Brazilian environments.</title>
        <authorList>
            <person name="Alvarenga D.O."/>
            <person name="Andreote A.P.D."/>
            <person name="Branco L.H.Z."/>
            <person name="Delbaje E."/>
            <person name="Cruz R.B."/>
            <person name="Varani A.M."/>
            <person name="Fiore M.F."/>
        </authorList>
    </citation>
    <scope>NUCLEOTIDE SEQUENCE [LARGE SCALE GENOMIC DNA]</scope>
    <source>
        <strain evidence="1 2">CENA369</strain>
    </source>
</reference>
<sequence length="83" mass="8974">MKISYDAEVDALSITFRETTVTTQHLAEGIAADYDTEGKLAGIEILDAVKRFGGQETLRQVIIEGIGLSVISEDMISVKKTTA</sequence>
<dbReference type="Proteomes" id="UP000662314">
    <property type="component" value="Unassembled WGS sequence"/>
</dbReference>
<evidence type="ECO:0000313" key="2">
    <source>
        <dbReference type="Proteomes" id="UP000662314"/>
    </source>
</evidence>
<proteinExistence type="predicted"/>
<keyword evidence="2" id="KW-1185">Reference proteome</keyword>
<gene>
    <name evidence="1" type="ORF">I8752_27890</name>
</gene>
<dbReference type="EMBL" id="JAECZA010000237">
    <property type="protein sequence ID" value="MBH8576744.1"/>
    <property type="molecule type" value="Genomic_DNA"/>
</dbReference>
<dbReference type="PANTHER" id="PTHR37029:SF1">
    <property type="entry name" value="SSR1768 PROTEIN"/>
    <property type="match status" value="1"/>
</dbReference>
<protein>
    <submittedName>
        <fullName evidence="1">DUF2283 domain-containing protein</fullName>
    </submittedName>
</protein>
<dbReference type="PANTHER" id="PTHR37029">
    <property type="entry name" value="SSR1768 PROTEIN"/>
    <property type="match status" value="1"/>
</dbReference>
<dbReference type="RefSeq" id="WP_214435467.1">
    <property type="nucleotide sequence ID" value="NZ_CAWPUQ010000165.1"/>
</dbReference>
<evidence type="ECO:0000313" key="1">
    <source>
        <dbReference type="EMBL" id="MBH8576744.1"/>
    </source>
</evidence>
<dbReference type="AlphaFoldDB" id="A0A8J7LLR8"/>